<evidence type="ECO:0000256" key="4">
    <source>
        <dbReference type="ARBA" id="ARBA00022692"/>
    </source>
</evidence>
<dbReference type="PANTHER" id="PTHR30558">
    <property type="entry name" value="EXBD MEMBRANE COMPONENT OF PMF-DRIVEN MACROMOLECULE IMPORT SYSTEM"/>
    <property type="match status" value="1"/>
</dbReference>
<organism evidence="8 9">
    <name type="scientific">Paracoccus seriniphilus</name>
    <dbReference type="NCBI Taxonomy" id="184748"/>
    <lineage>
        <taxon>Bacteria</taxon>
        <taxon>Pseudomonadati</taxon>
        <taxon>Pseudomonadota</taxon>
        <taxon>Alphaproteobacteria</taxon>
        <taxon>Rhodobacterales</taxon>
        <taxon>Paracoccaceae</taxon>
        <taxon>Paracoccus</taxon>
    </lineage>
</organism>
<dbReference type="EMBL" id="FZQB01000001">
    <property type="protein sequence ID" value="SNT68600.1"/>
    <property type="molecule type" value="Genomic_DNA"/>
</dbReference>
<keyword evidence="4 7" id="KW-0812">Transmembrane</keyword>
<keyword evidence="5" id="KW-1133">Transmembrane helix</keyword>
<evidence type="ECO:0000313" key="9">
    <source>
        <dbReference type="Proteomes" id="UP000198307"/>
    </source>
</evidence>
<dbReference type="GO" id="GO:0015031">
    <property type="term" value="P:protein transport"/>
    <property type="evidence" value="ECO:0007669"/>
    <property type="project" value="UniProtKB-KW"/>
</dbReference>
<dbReference type="Gene3D" id="3.30.420.270">
    <property type="match status" value="1"/>
</dbReference>
<evidence type="ECO:0000256" key="5">
    <source>
        <dbReference type="ARBA" id="ARBA00022989"/>
    </source>
</evidence>
<protein>
    <submittedName>
        <fullName evidence="8">Biopolymer transport protein ExbD</fullName>
    </submittedName>
</protein>
<evidence type="ECO:0000256" key="6">
    <source>
        <dbReference type="ARBA" id="ARBA00023136"/>
    </source>
</evidence>
<gene>
    <name evidence="8" type="ORF">SAMN05444959_101158</name>
</gene>
<comment type="similarity">
    <text evidence="2 7">Belongs to the ExbD/TolR family.</text>
</comment>
<keyword evidence="9" id="KW-1185">Reference proteome</keyword>
<dbReference type="Pfam" id="PF02472">
    <property type="entry name" value="ExbD"/>
    <property type="match status" value="1"/>
</dbReference>
<dbReference type="InterPro" id="IPR003400">
    <property type="entry name" value="ExbD"/>
</dbReference>
<evidence type="ECO:0000256" key="3">
    <source>
        <dbReference type="ARBA" id="ARBA00022475"/>
    </source>
</evidence>
<name>A0A239PM42_9RHOB</name>
<sequence length="131" mass="14045">MTEDGFDLGPRRHPRRMSLTPMIDVVFLLLIFFMLSSRFGMDAVLPIAGGAEGAASEWQGPPRLVDVAPDSISLNGVPTDPDELVAALKALMPEDGGAVVLRARDDADLQQMVDVMDRLSAGGLSNLILIE</sequence>
<dbReference type="AlphaFoldDB" id="A0A239PM42"/>
<proteinExistence type="inferred from homology"/>
<dbReference type="Proteomes" id="UP000198307">
    <property type="component" value="Unassembled WGS sequence"/>
</dbReference>
<keyword evidence="3" id="KW-1003">Cell membrane</keyword>
<reference evidence="8 9" key="1">
    <citation type="submission" date="2017-07" db="EMBL/GenBank/DDBJ databases">
        <authorList>
            <person name="Sun Z.S."/>
            <person name="Albrecht U."/>
            <person name="Echele G."/>
            <person name="Lee C.C."/>
        </authorList>
    </citation>
    <scope>NUCLEOTIDE SEQUENCE [LARGE SCALE GENOMIC DNA]</scope>
    <source>
        <strain evidence="8 9">DSM 14827</strain>
    </source>
</reference>
<evidence type="ECO:0000313" key="8">
    <source>
        <dbReference type="EMBL" id="SNT68600.1"/>
    </source>
</evidence>
<keyword evidence="7" id="KW-0813">Transport</keyword>
<evidence type="ECO:0000256" key="1">
    <source>
        <dbReference type="ARBA" id="ARBA00004162"/>
    </source>
</evidence>
<accession>A0A239PM42</accession>
<evidence type="ECO:0000256" key="7">
    <source>
        <dbReference type="RuleBase" id="RU003879"/>
    </source>
</evidence>
<dbReference type="PANTHER" id="PTHR30558:SF3">
    <property type="entry name" value="BIOPOLYMER TRANSPORT PROTEIN EXBD-RELATED"/>
    <property type="match status" value="1"/>
</dbReference>
<dbReference type="GO" id="GO:0005886">
    <property type="term" value="C:plasma membrane"/>
    <property type="evidence" value="ECO:0007669"/>
    <property type="project" value="UniProtKB-SubCell"/>
</dbReference>
<keyword evidence="7" id="KW-0653">Protein transport</keyword>
<dbReference type="GO" id="GO:0022857">
    <property type="term" value="F:transmembrane transporter activity"/>
    <property type="evidence" value="ECO:0007669"/>
    <property type="project" value="InterPro"/>
</dbReference>
<dbReference type="RefSeq" id="WP_089342515.1">
    <property type="nucleotide sequence ID" value="NZ_CP067129.1"/>
</dbReference>
<keyword evidence="6" id="KW-0472">Membrane</keyword>
<dbReference type="OrthoDB" id="5456447at2"/>
<evidence type="ECO:0000256" key="2">
    <source>
        <dbReference type="ARBA" id="ARBA00005811"/>
    </source>
</evidence>
<comment type="subcellular location">
    <subcellularLocation>
        <location evidence="1">Cell membrane</location>
        <topology evidence="1">Single-pass membrane protein</topology>
    </subcellularLocation>
    <subcellularLocation>
        <location evidence="7">Cell membrane</location>
        <topology evidence="7">Single-pass type II membrane protein</topology>
    </subcellularLocation>
</comment>